<sequence length="295" mass="33376">MDYMMQRQYNSSRGTIPRLDRHGKPRTPITATNNLTIPIDARIPTESPVASGLPRKADHRHRRHFHRPIRHRGPANCHTNSPPLLQQRRSQHQHGILDGRVLPLPRRQGRYQQHPERWKQMKASPSKFAAGLAIAWDCGFHGSSGLSGWYPLHHGAWQVTGLQHVDQAELLAVSMALDKAIEATQHNPVVAVQNVTIFTDSKSILLHLGGKHWFDDAKRVDNEYWDARDFNMGVIKSMVKQRLHMLSYMGVCLLRCAGSRAMLKCPETNGLTSRVGMRGFLLARVLRTGGRLVAR</sequence>
<evidence type="ECO:0000256" key="1">
    <source>
        <dbReference type="SAM" id="MobiDB-lite"/>
    </source>
</evidence>
<keyword evidence="3" id="KW-1185">Reference proteome</keyword>
<dbReference type="Proteomes" id="UP001283341">
    <property type="component" value="Unassembled WGS sequence"/>
</dbReference>
<dbReference type="SUPFAM" id="SSF53098">
    <property type="entry name" value="Ribonuclease H-like"/>
    <property type="match status" value="1"/>
</dbReference>
<dbReference type="AlphaFoldDB" id="A0AAE0M7T2"/>
<feature type="region of interest" description="Disordered" evidence="1">
    <location>
        <begin position="1"/>
        <end position="31"/>
    </location>
</feature>
<organism evidence="2 3">
    <name type="scientific">Apodospora peruviana</name>
    <dbReference type="NCBI Taxonomy" id="516989"/>
    <lineage>
        <taxon>Eukaryota</taxon>
        <taxon>Fungi</taxon>
        <taxon>Dikarya</taxon>
        <taxon>Ascomycota</taxon>
        <taxon>Pezizomycotina</taxon>
        <taxon>Sordariomycetes</taxon>
        <taxon>Sordariomycetidae</taxon>
        <taxon>Sordariales</taxon>
        <taxon>Lasiosphaeriaceae</taxon>
        <taxon>Apodospora</taxon>
    </lineage>
</organism>
<evidence type="ECO:0000313" key="2">
    <source>
        <dbReference type="EMBL" id="KAK3321738.1"/>
    </source>
</evidence>
<proteinExistence type="predicted"/>
<comment type="caution">
    <text evidence="2">The sequence shown here is derived from an EMBL/GenBank/DDBJ whole genome shotgun (WGS) entry which is preliminary data.</text>
</comment>
<name>A0AAE0M7T2_9PEZI</name>
<reference evidence="2" key="2">
    <citation type="submission" date="2023-06" db="EMBL/GenBank/DDBJ databases">
        <authorList>
            <consortium name="Lawrence Berkeley National Laboratory"/>
            <person name="Haridas S."/>
            <person name="Hensen N."/>
            <person name="Bonometti L."/>
            <person name="Westerberg I."/>
            <person name="Brannstrom I.O."/>
            <person name="Guillou S."/>
            <person name="Cros-Aarteil S."/>
            <person name="Calhoun S."/>
            <person name="Kuo A."/>
            <person name="Mondo S."/>
            <person name="Pangilinan J."/>
            <person name="Riley R."/>
            <person name="Labutti K."/>
            <person name="Andreopoulos B."/>
            <person name="Lipzen A."/>
            <person name="Chen C."/>
            <person name="Yanf M."/>
            <person name="Daum C."/>
            <person name="Ng V."/>
            <person name="Clum A."/>
            <person name="Steindorff A."/>
            <person name="Ohm R."/>
            <person name="Martin F."/>
            <person name="Silar P."/>
            <person name="Natvig D."/>
            <person name="Lalanne C."/>
            <person name="Gautier V."/>
            <person name="Ament-Velasquez S.L."/>
            <person name="Kruys A."/>
            <person name="Hutchinson M.I."/>
            <person name="Powell A.J."/>
            <person name="Barry K."/>
            <person name="Miller A.N."/>
            <person name="Grigoriev I.V."/>
            <person name="Debuchy R."/>
            <person name="Gladieux P."/>
            <person name="Thoren M.H."/>
            <person name="Johannesson H."/>
        </authorList>
    </citation>
    <scope>NUCLEOTIDE SEQUENCE</scope>
    <source>
        <strain evidence="2">CBS 118394</strain>
    </source>
</reference>
<accession>A0AAE0M7T2</accession>
<dbReference type="InterPro" id="IPR012337">
    <property type="entry name" value="RNaseH-like_sf"/>
</dbReference>
<reference evidence="2" key="1">
    <citation type="journal article" date="2023" name="Mol. Phylogenet. Evol.">
        <title>Genome-scale phylogeny and comparative genomics of the fungal order Sordariales.</title>
        <authorList>
            <person name="Hensen N."/>
            <person name="Bonometti L."/>
            <person name="Westerberg I."/>
            <person name="Brannstrom I.O."/>
            <person name="Guillou S."/>
            <person name="Cros-Aarteil S."/>
            <person name="Calhoun S."/>
            <person name="Haridas S."/>
            <person name="Kuo A."/>
            <person name="Mondo S."/>
            <person name="Pangilinan J."/>
            <person name="Riley R."/>
            <person name="LaButti K."/>
            <person name="Andreopoulos B."/>
            <person name="Lipzen A."/>
            <person name="Chen C."/>
            <person name="Yan M."/>
            <person name="Daum C."/>
            <person name="Ng V."/>
            <person name="Clum A."/>
            <person name="Steindorff A."/>
            <person name="Ohm R.A."/>
            <person name="Martin F."/>
            <person name="Silar P."/>
            <person name="Natvig D.O."/>
            <person name="Lalanne C."/>
            <person name="Gautier V."/>
            <person name="Ament-Velasquez S.L."/>
            <person name="Kruys A."/>
            <person name="Hutchinson M.I."/>
            <person name="Powell A.J."/>
            <person name="Barry K."/>
            <person name="Miller A.N."/>
            <person name="Grigoriev I.V."/>
            <person name="Debuchy R."/>
            <person name="Gladieux P."/>
            <person name="Hiltunen Thoren M."/>
            <person name="Johannesson H."/>
        </authorList>
    </citation>
    <scope>NUCLEOTIDE SEQUENCE</scope>
    <source>
        <strain evidence="2">CBS 118394</strain>
    </source>
</reference>
<evidence type="ECO:0000313" key="3">
    <source>
        <dbReference type="Proteomes" id="UP001283341"/>
    </source>
</evidence>
<dbReference type="EMBL" id="JAUEDM010000003">
    <property type="protein sequence ID" value="KAK3321738.1"/>
    <property type="molecule type" value="Genomic_DNA"/>
</dbReference>
<protein>
    <submittedName>
        <fullName evidence="2">Uncharacterized protein</fullName>
    </submittedName>
</protein>
<gene>
    <name evidence="2" type="ORF">B0H66DRAFT_531106</name>
</gene>